<protein>
    <submittedName>
        <fullName evidence="3">Uncharacterized protein</fullName>
    </submittedName>
</protein>
<accession>A0A0B2UPS2</accession>
<gene>
    <name evidence="3" type="ORF">Tcan_10593</name>
</gene>
<reference evidence="3 4" key="1">
    <citation type="submission" date="2014-11" db="EMBL/GenBank/DDBJ databases">
        <title>Genetic blueprint of the zoonotic pathogen Toxocara canis.</title>
        <authorList>
            <person name="Zhu X.-Q."/>
            <person name="Korhonen P.K."/>
            <person name="Cai H."/>
            <person name="Young N.D."/>
            <person name="Nejsum P."/>
            <person name="von Samson-Himmelstjerna G."/>
            <person name="Boag P.R."/>
            <person name="Tan P."/>
            <person name="Li Q."/>
            <person name="Min J."/>
            <person name="Yang Y."/>
            <person name="Wang X."/>
            <person name="Fang X."/>
            <person name="Hall R.S."/>
            <person name="Hofmann A."/>
            <person name="Sternberg P.W."/>
            <person name="Jex A.R."/>
            <person name="Gasser R.B."/>
        </authorList>
    </citation>
    <scope>NUCLEOTIDE SEQUENCE [LARGE SCALE GENOMIC DNA]</scope>
    <source>
        <strain evidence="3">PN_DK_2014</strain>
    </source>
</reference>
<evidence type="ECO:0000256" key="2">
    <source>
        <dbReference type="SAM" id="SignalP"/>
    </source>
</evidence>
<proteinExistence type="predicted"/>
<comment type="caution">
    <text evidence="3">The sequence shown here is derived from an EMBL/GenBank/DDBJ whole genome shotgun (WGS) entry which is preliminary data.</text>
</comment>
<evidence type="ECO:0000313" key="4">
    <source>
        <dbReference type="Proteomes" id="UP000031036"/>
    </source>
</evidence>
<feature type="chain" id="PRO_5002076504" evidence="2">
    <location>
        <begin position="17"/>
        <end position="105"/>
    </location>
</feature>
<keyword evidence="2" id="KW-0732">Signal</keyword>
<evidence type="ECO:0000256" key="1">
    <source>
        <dbReference type="SAM" id="MobiDB-lite"/>
    </source>
</evidence>
<dbReference type="EMBL" id="JPKZ01003183">
    <property type="protein sequence ID" value="KHN72991.1"/>
    <property type="molecule type" value="Genomic_DNA"/>
</dbReference>
<feature type="signal peptide" evidence="2">
    <location>
        <begin position="1"/>
        <end position="16"/>
    </location>
</feature>
<keyword evidence="4" id="KW-1185">Reference proteome</keyword>
<sequence length="105" mass="11356">MFVVLCSLYWWHYTISGMPRRPQYHVKDCGGNSTTLQPATTVTFTVASDLTTSEPATEETSEVATVTSETAAAAEASTDTTEKSKRSKAIALCSLSHFLQCKCGL</sequence>
<dbReference type="AlphaFoldDB" id="A0A0B2UPS2"/>
<feature type="region of interest" description="Disordered" evidence="1">
    <location>
        <begin position="51"/>
        <end position="85"/>
    </location>
</feature>
<organism evidence="3 4">
    <name type="scientific">Toxocara canis</name>
    <name type="common">Canine roundworm</name>
    <dbReference type="NCBI Taxonomy" id="6265"/>
    <lineage>
        <taxon>Eukaryota</taxon>
        <taxon>Metazoa</taxon>
        <taxon>Ecdysozoa</taxon>
        <taxon>Nematoda</taxon>
        <taxon>Chromadorea</taxon>
        <taxon>Rhabditida</taxon>
        <taxon>Spirurina</taxon>
        <taxon>Ascaridomorpha</taxon>
        <taxon>Ascaridoidea</taxon>
        <taxon>Toxocaridae</taxon>
        <taxon>Toxocara</taxon>
    </lineage>
</organism>
<feature type="compositionally biased region" description="Low complexity" evidence="1">
    <location>
        <begin position="62"/>
        <end position="79"/>
    </location>
</feature>
<evidence type="ECO:0000313" key="3">
    <source>
        <dbReference type="EMBL" id="KHN72991.1"/>
    </source>
</evidence>
<dbReference type="Proteomes" id="UP000031036">
    <property type="component" value="Unassembled WGS sequence"/>
</dbReference>
<name>A0A0B2UPS2_TOXCA</name>